<evidence type="ECO:0000259" key="8">
    <source>
        <dbReference type="Pfam" id="PF01850"/>
    </source>
</evidence>
<reference evidence="10" key="1">
    <citation type="journal article" date="2013" name="Stand. Genomic Sci.">
        <title>Genome sequence of the thermophilic fresh-water bacterium Spirochaeta caldaria type strain (H1(T)), reclassification of Spirochaeta caldaria, Spirochaeta stenostrepta, and Spirochaeta zuelzerae in the genus Treponema as Treponema caldaria comb. nov., Treponema stenostrepta comb. nov., and Treponema zuelzerae comb. nov., and emendation of the genus Treponema.</title>
        <authorList>
            <person name="Abt B."/>
            <person name="Goker M."/>
            <person name="Scheuner C."/>
            <person name="Han C."/>
            <person name="Lu M."/>
            <person name="Misra M."/>
            <person name="Lapidus A."/>
            <person name="Nolan M."/>
            <person name="Lucas S."/>
            <person name="Hammon N."/>
            <person name="Deshpande S."/>
            <person name="Cheng J.F."/>
            <person name="Tapia R."/>
            <person name="Goodwin L.A."/>
            <person name="Pitluck S."/>
            <person name="Liolios K."/>
            <person name="Pagani I."/>
            <person name="Ivanova N."/>
            <person name="Mavromatis K."/>
            <person name="Mikhailova N."/>
            <person name="Huntemann M."/>
            <person name="Pati A."/>
            <person name="Chen A."/>
            <person name="Palaniappan K."/>
            <person name="Land M."/>
            <person name="Hauser L."/>
            <person name="Jeffries C.D."/>
            <person name="Rohde M."/>
            <person name="Spring S."/>
            <person name="Gronow S."/>
            <person name="Detter J.C."/>
            <person name="Bristow J."/>
            <person name="Eisen J.A."/>
            <person name="Markowitz V."/>
            <person name="Hugenholtz P."/>
            <person name="Kyrpides N.C."/>
            <person name="Woyke T."/>
            <person name="Klenk H.P."/>
        </authorList>
    </citation>
    <scope>NUCLEOTIDE SEQUENCE</scope>
    <source>
        <strain evidence="10">ATCC 51460 / DSM 7334 / H1</strain>
    </source>
</reference>
<dbReference type="PANTHER" id="PTHR33653">
    <property type="entry name" value="RIBONUCLEASE VAPC2"/>
    <property type="match status" value="1"/>
</dbReference>
<evidence type="ECO:0000313" key="10">
    <source>
        <dbReference type="Proteomes" id="UP000000503"/>
    </source>
</evidence>
<dbReference type="CDD" id="cd09881">
    <property type="entry name" value="PIN_VapC4-5_FitB-like"/>
    <property type="match status" value="1"/>
</dbReference>
<keyword evidence="6" id="KW-0460">Magnesium</keyword>
<keyword evidence="3" id="KW-0540">Nuclease</keyword>
<dbReference type="GO" id="GO:0046872">
    <property type="term" value="F:metal ion binding"/>
    <property type="evidence" value="ECO:0007669"/>
    <property type="project" value="UniProtKB-KW"/>
</dbReference>
<evidence type="ECO:0000256" key="1">
    <source>
        <dbReference type="ARBA" id="ARBA00001946"/>
    </source>
</evidence>
<dbReference type="AlphaFoldDB" id="F8F185"/>
<gene>
    <name evidence="9" type="ordered locus">Spica_0569</name>
</gene>
<evidence type="ECO:0000256" key="3">
    <source>
        <dbReference type="ARBA" id="ARBA00022722"/>
    </source>
</evidence>
<accession>F8F185</accession>
<evidence type="ECO:0000256" key="6">
    <source>
        <dbReference type="ARBA" id="ARBA00022842"/>
    </source>
</evidence>
<proteinExistence type="inferred from homology"/>
<dbReference type="eggNOG" id="COG1487">
    <property type="taxonomic scope" value="Bacteria"/>
</dbReference>
<keyword evidence="4" id="KW-0479">Metal-binding</keyword>
<dbReference type="PANTHER" id="PTHR33653:SF1">
    <property type="entry name" value="RIBONUCLEASE VAPC2"/>
    <property type="match status" value="1"/>
</dbReference>
<comment type="cofactor">
    <cofactor evidence="1">
        <name>Mg(2+)</name>
        <dbReference type="ChEBI" id="CHEBI:18420"/>
    </cofactor>
</comment>
<dbReference type="Proteomes" id="UP000000503">
    <property type="component" value="Chromosome"/>
</dbReference>
<dbReference type="Gene3D" id="3.40.50.1010">
    <property type="entry name" value="5'-nuclease"/>
    <property type="match status" value="1"/>
</dbReference>
<dbReference type="STRING" id="744872.Spica_0569"/>
<dbReference type="OrthoDB" id="9796690at2"/>
<dbReference type="EMBL" id="CP002868">
    <property type="protein sequence ID" value="AEJ18729.1"/>
    <property type="molecule type" value="Genomic_DNA"/>
</dbReference>
<dbReference type="Pfam" id="PF01850">
    <property type="entry name" value="PIN"/>
    <property type="match status" value="1"/>
</dbReference>
<dbReference type="KEGG" id="scd:Spica_0569"/>
<feature type="domain" description="PIN" evidence="8">
    <location>
        <begin position="2"/>
        <end position="123"/>
    </location>
</feature>
<organism evidence="9 10">
    <name type="scientific">Gracilinema caldarium (strain ATCC 51460 / DSM 7334 / H1)</name>
    <name type="common">Treponema caldarium</name>
    <dbReference type="NCBI Taxonomy" id="744872"/>
    <lineage>
        <taxon>Bacteria</taxon>
        <taxon>Pseudomonadati</taxon>
        <taxon>Spirochaetota</taxon>
        <taxon>Spirochaetia</taxon>
        <taxon>Spirochaetales</taxon>
        <taxon>Breznakiellaceae</taxon>
        <taxon>Gracilinema</taxon>
    </lineage>
</organism>
<dbReference type="InterPro" id="IPR029060">
    <property type="entry name" value="PIN-like_dom_sf"/>
</dbReference>
<dbReference type="InterPro" id="IPR050556">
    <property type="entry name" value="Type_II_TA_system_RNase"/>
</dbReference>
<comment type="similarity">
    <text evidence="7">Belongs to the PINc/VapC protein family.</text>
</comment>
<name>F8F185_GRAC1</name>
<dbReference type="RefSeq" id="WP_013968041.1">
    <property type="nucleotide sequence ID" value="NC_015732.1"/>
</dbReference>
<dbReference type="GO" id="GO:0004518">
    <property type="term" value="F:nuclease activity"/>
    <property type="evidence" value="ECO:0007669"/>
    <property type="project" value="UniProtKB-KW"/>
</dbReference>
<dbReference type="GO" id="GO:0016787">
    <property type="term" value="F:hydrolase activity"/>
    <property type="evidence" value="ECO:0007669"/>
    <property type="project" value="UniProtKB-KW"/>
</dbReference>
<evidence type="ECO:0000313" key="9">
    <source>
        <dbReference type="EMBL" id="AEJ18729.1"/>
    </source>
</evidence>
<protein>
    <submittedName>
        <fullName evidence="9">PilT protein domain protein</fullName>
    </submittedName>
</protein>
<evidence type="ECO:0000256" key="7">
    <source>
        <dbReference type="ARBA" id="ARBA00038093"/>
    </source>
</evidence>
<evidence type="ECO:0000256" key="4">
    <source>
        <dbReference type="ARBA" id="ARBA00022723"/>
    </source>
</evidence>
<sequence length="132" mass="15147">MYYLDTNTCIYFLNGTNERVRTKLLSTVPKEIAIPSIVKAELLLGAYKSRKREYNIEKIEQFLEPFTVVPFEDEMTYVYAEIRSAMETKGIVIGPNDLLIASIVKYKNGILVTNNVSEFSRIEGLLIDNWAQ</sequence>
<evidence type="ECO:0000256" key="5">
    <source>
        <dbReference type="ARBA" id="ARBA00022801"/>
    </source>
</evidence>
<dbReference type="SUPFAM" id="SSF88723">
    <property type="entry name" value="PIN domain-like"/>
    <property type="match status" value="1"/>
</dbReference>
<keyword evidence="5" id="KW-0378">Hydrolase</keyword>
<keyword evidence="2" id="KW-1277">Toxin-antitoxin system</keyword>
<keyword evidence="10" id="KW-1185">Reference proteome</keyword>
<dbReference type="InterPro" id="IPR002716">
    <property type="entry name" value="PIN_dom"/>
</dbReference>
<dbReference type="HOGENOM" id="CLU_118482_5_3_12"/>
<evidence type="ECO:0000256" key="2">
    <source>
        <dbReference type="ARBA" id="ARBA00022649"/>
    </source>
</evidence>